<dbReference type="InterPro" id="IPR015424">
    <property type="entry name" value="PyrdxlP-dep_Trfase"/>
</dbReference>
<dbReference type="Proteomes" id="UP000291130">
    <property type="component" value="Chromosome"/>
</dbReference>
<keyword evidence="5" id="KW-0804">Transcription</keyword>
<evidence type="ECO:0000313" key="7">
    <source>
        <dbReference type="EMBL" id="QBF26610.1"/>
    </source>
</evidence>
<dbReference type="InterPro" id="IPR015421">
    <property type="entry name" value="PyrdxlP-dep_Trfase_major"/>
</dbReference>
<proteinExistence type="inferred from homology"/>
<comment type="similarity">
    <text evidence="1">In the C-terminal section; belongs to the class-I pyridoxal-phosphate-dependent aminotransferase family.</text>
</comment>
<dbReference type="SMART" id="SM00345">
    <property type="entry name" value="HTH_GNTR"/>
    <property type="match status" value="1"/>
</dbReference>
<keyword evidence="4" id="KW-0238">DNA-binding</keyword>
<dbReference type="CDD" id="cd00609">
    <property type="entry name" value="AAT_like"/>
    <property type="match status" value="1"/>
</dbReference>
<dbReference type="Gene3D" id="3.90.1150.10">
    <property type="entry name" value="Aspartate Aminotransferase, domain 1"/>
    <property type="match status" value="1"/>
</dbReference>
<evidence type="ECO:0000256" key="3">
    <source>
        <dbReference type="ARBA" id="ARBA00023015"/>
    </source>
</evidence>
<reference evidence="7 8" key="1">
    <citation type="submission" date="2019-02" db="EMBL/GenBank/DDBJ databases">
        <title>Complete genome sequence of Pseudomonas sp. SNU WT1 isolated from rainbow trout.</title>
        <authorList>
            <person name="Oh W.T."/>
            <person name="Park S.C."/>
        </authorList>
    </citation>
    <scope>NUCLEOTIDE SEQUENCE [LARGE SCALE GENOMIC DNA]</scope>
    <source>
        <strain evidence="7 8">SNU WT1</strain>
    </source>
</reference>
<evidence type="ECO:0000259" key="6">
    <source>
        <dbReference type="PROSITE" id="PS50949"/>
    </source>
</evidence>
<keyword evidence="2" id="KW-0663">Pyridoxal phosphate</keyword>
<keyword evidence="7" id="KW-0808">Transferase</keyword>
<evidence type="ECO:0000256" key="1">
    <source>
        <dbReference type="ARBA" id="ARBA00005384"/>
    </source>
</evidence>
<dbReference type="InterPro" id="IPR036390">
    <property type="entry name" value="WH_DNA-bd_sf"/>
</dbReference>
<dbReference type="InterPro" id="IPR051446">
    <property type="entry name" value="HTH_trans_reg/aminotransferase"/>
</dbReference>
<evidence type="ECO:0000256" key="5">
    <source>
        <dbReference type="ARBA" id="ARBA00023163"/>
    </source>
</evidence>
<dbReference type="EMBL" id="CP035952">
    <property type="protein sequence ID" value="QBF26610.1"/>
    <property type="molecule type" value="Genomic_DNA"/>
</dbReference>
<name>A0A411MIS4_9PSED</name>
<dbReference type="AlphaFoldDB" id="A0A411MIS4"/>
<keyword evidence="3" id="KW-0805">Transcription regulation</keyword>
<dbReference type="KEGG" id="ptk:EXN22_13245"/>
<dbReference type="InterPro" id="IPR004839">
    <property type="entry name" value="Aminotransferase_I/II_large"/>
</dbReference>
<sequence>MKARHNGEFAYRTVYRYLGELIEQMAPGSYSRLPSLRDLAERLDVSISTVQCAYSMLEHEGRVQPVPKSGYFAKVPPTQVAPSSGDDLLQDLQQHARSTRMLVLSGGQAQTLKSLEASLLGIERQLLRQYPRFAGAPQPCGELELRTVLAARYTRSAQLYWSAEDVYLAPDVRALLETTLAALDLRDSAVLVVTPCSWRLLRVFQAARLRVIEMPLAADGGLDLARFAQLLATEPVRLAMLASRLSVPHGSLMPEACRQAVARLLNRHGVWLLENDQDADLCVHATPAPCLRELVDPRRVMVFSSLERSIGAEAPYAYLLSRHWHGPLHREFLLRGFALPPLRQQAVARLYSKGRIDLHLQQLREYLQERLSHLYQLMQLQLGSQLAFQMPAGGSCIWARVRAPMDTRPLFHRLLQQGLVIAPGELFSLRGDFHQHLRLGWPAGQQDDLQYGLSLLSDELRRTLQVR</sequence>
<accession>A0A411MIS4</accession>
<dbReference type="PANTHER" id="PTHR46577:SF2">
    <property type="entry name" value="TRANSCRIPTIONAL REGULATORY PROTEIN"/>
    <property type="match status" value="1"/>
</dbReference>
<dbReference type="GO" id="GO:0003700">
    <property type="term" value="F:DNA-binding transcription factor activity"/>
    <property type="evidence" value="ECO:0007669"/>
    <property type="project" value="InterPro"/>
</dbReference>
<keyword evidence="7" id="KW-0032">Aminotransferase</keyword>
<dbReference type="SUPFAM" id="SSF53383">
    <property type="entry name" value="PLP-dependent transferases"/>
    <property type="match status" value="1"/>
</dbReference>
<dbReference type="Pfam" id="PF00392">
    <property type="entry name" value="GntR"/>
    <property type="match status" value="1"/>
</dbReference>
<dbReference type="PROSITE" id="PS50949">
    <property type="entry name" value="HTH_GNTR"/>
    <property type="match status" value="1"/>
</dbReference>
<dbReference type="PANTHER" id="PTHR46577">
    <property type="entry name" value="HTH-TYPE TRANSCRIPTIONAL REGULATORY PROTEIN GABR"/>
    <property type="match status" value="1"/>
</dbReference>
<dbReference type="Gene3D" id="1.10.10.10">
    <property type="entry name" value="Winged helix-like DNA-binding domain superfamily/Winged helix DNA-binding domain"/>
    <property type="match status" value="1"/>
</dbReference>
<dbReference type="GO" id="GO:0030170">
    <property type="term" value="F:pyridoxal phosphate binding"/>
    <property type="evidence" value="ECO:0007669"/>
    <property type="project" value="InterPro"/>
</dbReference>
<keyword evidence="8" id="KW-1185">Reference proteome</keyword>
<evidence type="ECO:0000256" key="2">
    <source>
        <dbReference type="ARBA" id="ARBA00022898"/>
    </source>
</evidence>
<dbReference type="InterPro" id="IPR015422">
    <property type="entry name" value="PyrdxlP-dep_Trfase_small"/>
</dbReference>
<dbReference type="InterPro" id="IPR036388">
    <property type="entry name" value="WH-like_DNA-bd_sf"/>
</dbReference>
<dbReference type="Gene3D" id="3.40.640.10">
    <property type="entry name" value="Type I PLP-dependent aspartate aminotransferase-like (Major domain)"/>
    <property type="match status" value="1"/>
</dbReference>
<organism evidence="7 8">
    <name type="scientific">Pseudomonas tructae</name>
    <dbReference type="NCBI Taxonomy" id="2518644"/>
    <lineage>
        <taxon>Bacteria</taxon>
        <taxon>Pseudomonadati</taxon>
        <taxon>Pseudomonadota</taxon>
        <taxon>Gammaproteobacteria</taxon>
        <taxon>Pseudomonadales</taxon>
        <taxon>Pseudomonadaceae</taxon>
        <taxon>Pseudomonas</taxon>
    </lineage>
</organism>
<protein>
    <submittedName>
        <fullName evidence="7">PLP-dependent aminotransferase family protein</fullName>
    </submittedName>
</protein>
<feature type="domain" description="HTH gntR-type" evidence="6">
    <location>
        <begin position="8"/>
        <end position="76"/>
    </location>
</feature>
<dbReference type="SUPFAM" id="SSF46785">
    <property type="entry name" value="Winged helix' DNA-binding domain"/>
    <property type="match status" value="1"/>
</dbReference>
<dbReference type="GO" id="GO:0003677">
    <property type="term" value="F:DNA binding"/>
    <property type="evidence" value="ECO:0007669"/>
    <property type="project" value="UniProtKB-KW"/>
</dbReference>
<dbReference type="RefSeq" id="WP_130264478.1">
    <property type="nucleotide sequence ID" value="NZ_CP035952.1"/>
</dbReference>
<dbReference type="CDD" id="cd07377">
    <property type="entry name" value="WHTH_GntR"/>
    <property type="match status" value="1"/>
</dbReference>
<evidence type="ECO:0000256" key="4">
    <source>
        <dbReference type="ARBA" id="ARBA00023125"/>
    </source>
</evidence>
<dbReference type="GO" id="GO:0008483">
    <property type="term" value="F:transaminase activity"/>
    <property type="evidence" value="ECO:0007669"/>
    <property type="project" value="UniProtKB-KW"/>
</dbReference>
<dbReference type="OrthoDB" id="7016788at2"/>
<dbReference type="InterPro" id="IPR000524">
    <property type="entry name" value="Tscrpt_reg_HTH_GntR"/>
</dbReference>
<evidence type="ECO:0000313" key="8">
    <source>
        <dbReference type="Proteomes" id="UP000291130"/>
    </source>
</evidence>
<gene>
    <name evidence="7" type="ORF">EXN22_13245</name>
</gene>
<dbReference type="Pfam" id="PF00155">
    <property type="entry name" value="Aminotran_1_2"/>
    <property type="match status" value="1"/>
</dbReference>